<feature type="transmembrane region" description="Helical" evidence="2">
    <location>
        <begin position="281"/>
        <end position="300"/>
    </location>
</feature>
<dbReference type="AlphaFoldDB" id="A0A5R9A0L6"/>
<protein>
    <submittedName>
        <fullName evidence="5">YgcG family protein</fullName>
    </submittedName>
</protein>
<reference evidence="5 6" key="1">
    <citation type="submission" date="2019-05" db="EMBL/GenBank/DDBJ databases">
        <authorList>
            <person name="Moore K."/>
            <person name="O'Neill P."/>
            <person name="Farbos A."/>
            <person name="Studholme D.J."/>
        </authorList>
    </citation>
    <scope>NUCLEOTIDE SEQUENCE [LARGE SCALE GENOMIC DNA]</scope>
    <source>
        <strain evidence="5 6">DSM 9128</strain>
    </source>
</reference>
<gene>
    <name evidence="5" type="ORF">FEA48_18285</name>
</gene>
<reference evidence="6" key="2">
    <citation type="submission" date="2019-06" db="EMBL/GenBank/DDBJ databases">
        <title>AzeR, a transcriptional regulator that responds to azelaic acid in Pseudomonas nitroreducens.</title>
        <authorList>
            <person name="Bez C."/>
            <person name="Javvadi S.G."/>
            <person name="Bertani I."/>
            <person name="Devescovi G."/>
            <person name="Studholme D.J."/>
            <person name="Geller A."/>
            <person name="Levy A."/>
            <person name="Venturi V."/>
        </authorList>
    </citation>
    <scope>NUCLEOTIDE SEQUENCE [LARGE SCALE GENOMIC DNA]</scope>
    <source>
        <strain evidence="6">DSM 9128</strain>
    </source>
</reference>
<dbReference type="PANTHER" id="PTHR30373:SF2">
    <property type="entry name" value="UPF0603 PROTEIN YGCG"/>
    <property type="match status" value="1"/>
</dbReference>
<keyword evidence="2" id="KW-0472">Membrane</keyword>
<organism evidence="5 6">
    <name type="scientific">Pseudomonas nitroreducens</name>
    <dbReference type="NCBI Taxonomy" id="46680"/>
    <lineage>
        <taxon>Bacteria</taxon>
        <taxon>Pseudomonadati</taxon>
        <taxon>Pseudomonadota</taxon>
        <taxon>Gammaproteobacteria</taxon>
        <taxon>Pseudomonadales</taxon>
        <taxon>Pseudomonadaceae</taxon>
        <taxon>Pseudomonas</taxon>
    </lineage>
</organism>
<feature type="transmembrane region" description="Helical" evidence="2">
    <location>
        <begin position="366"/>
        <end position="387"/>
    </location>
</feature>
<evidence type="ECO:0000259" key="4">
    <source>
        <dbReference type="Pfam" id="PF04536"/>
    </source>
</evidence>
<dbReference type="PANTHER" id="PTHR30373">
    <property type="entry name" value="UPF0603 PROTEIN YGCG"/>
    <property type="match status" value="1"/>
</dbReference>
<keyword evidence="2" id="KW-0812">Transmembrane</keyword>
<keyword evidence="2" id="KW-1133">Transmembrane helix</keyword>
<evidence type="ECO:0000313" key="6">
    <source>
        <dbReference type="Proteomes" id="UP000307510"/>
    </source>
</evidence>
<evidence type="ECO:0000256" key="1">
    <source>
        <dbReference type="SAM" id="MobiDB-lite"/>
    </source>
</evidence>
<evidence type="ECO:0000256" key="2">
    <source>
        <dbReference type="SAM" id="Phobius"/>
    </source>
</evidence>
<proteinExistence type="predicted"/>
<dbReference type="Pfam" id="PF04536">
    <property type="entry name" value="TPM_phosphatase"/>
    <property type="match status" value="1"/>
</dbReference>
<feature type="transmembrane region" description="Helical" evidence="2">
    <location>
        <begin position="341"/>
        <end position="360"/>
    </location>
</feature>
<feature type="signal peptide" evidence="3">
    <location>
        <begin position="1"/>
        <end position="22"/>
    </location>
</feature>
<dbReference type="Gene3D" id="3.10.310.50">
    <property type="match status" value="1"/>
</dbReference>
<feature type="chain" id="PRO_5024327885" evidence="3">
    <location>
        <begin position="23"/>
        <end position="428"/>
    </location>
</feature>
<accession>A0A5R9A0L6</accession>
<feature type="transmembrane region" description="Helical" evidence="2">
    <location>
        <begin position="231"/>
        <end position="249"/>
    </location>
</feature>
<keyword evidence="3" id="KW-0732">Signal</keyword>
<feature type="transmembrane region" description="Helical" evidence="2">
    <location>
        <begin position="255"/>
        <end position="274"/>
    </location>
</feature>
<dbReference type="Proteomes" id="UP000307510">
    <property type="component" value="Unassembled WGS sequence"/>
</dbReference>
<dbReference type="EMBL" id="VASG01000005">
    <property type="protein sequence ID" value="TLP72238.1"/>
    <property type="molecule type" value="Genomic_DNA"/>
</dbReference>
<evidence type="ECO:0000256" key="3">
    <source>
        <dbReference type="SAM" id="SignalP"/>
    </source>
</evidence>
<dbReference type="RefSeq" id="WP_138215074.1">
    <property type="nucleotide sequence ID" value="NZ_VASG01000005.1"/>
</dbReference>
<feature type="domain" description="TPM" evidence="4">
    <location>
        <begin position="62"/>
        <end position="184"/>
    </location>
</feature>
<dbReference type="InterPro" id="IPR007621">
    <property type="entry name" value="TPM_dom"/>
</dbReference>
<name>A0A5R9A0L6_PSENT</name>
<feature type="transmembrane region" description="Helical" evidence="2">
    <location>
        <begin position="203"/>
        <end position="222"/>
    </location>
</feature>
<feature type="region of interest" description="Disordered" evidence="1">
    <location>
        <begin position="394"/>
        <end position="428"/>
    </location>
</feature>
<sequence length="428" mass="44585">MTLWIRCALYLFLLLGTVGVRAEVPTDVARPAQDGLVAAPDEADSEAELPRSIPVPELESPVTDLTATLGSDWIASMKQRLLALQQRKGSQIAILMLPSTGEDSIEQFATRVFEQWRLGRQGVDDGVLVLVAKEDRTMRIEVGYGLEGAIPDVVAGRIIREEMVPAFRSGDFAGGIENAVTVLERLIDGETLPDERRSGGLTWEGWLLLIGLVGGGVAGVVLRRRWLGVKVVLPTLAVATVLMAVSAGLRSLPMLLMAIPFSMLFGAGIGALAAGSRLSAGIVGGIIGYLVALMVCAKYFDGGDVALYGLSLPIGGCIGVVLLCLPFVLAYKTWRRSRVEFAIRLAVALLIAGAVIHVSGVLQQPWAFPDSLALIPMLFFPLLFAFVPGGSGSSGSGGSSSGGGSSSRGSSYSGGGGSSGGGGASGSW</sequence>
<comment type="caution">
    <text evidence="5">The sequence shown here is derived from an EMBL/GenBank/DDBJ whole genome shotgun (WGS) entry which is preliminary data.</text>
</comment>
<feature type="transmembrane region" description="Helical" evidence="2">
    <location>
        <begin position="306"/>
        <end position="329"/>
    </location>
</feature>
<evidence type="ECO:0000313" key="5">
    <source>
        <dbReference type="EMBL" id="TLP72238.1"/>
    </source>
</evidence>